<reference evidence="3" key="2">
    <citation type="submission" date="2014-02" db="EMBL/GenBank/DDBJ databases">
        <title>Draft Genome Sequence of extremely halophilic bacteria Halorhodospira halochloris.</title>
        <authorList>
            <person name="Singh K.S."/>
        </authorList>
    </citation>
    <scope>NUCLEOTIDE SEQUENCE [LARGE SCALE GENOMIC DNA]</scope>
    <source>
        <strain evidence="3">A</strain>
    </source>
</reference>
<dbReference type="Proteomes" id="UP000019442">
    <property type="component" value="Chromosome"/>
</dbReference>
<dbReference type="AlphaFoldDB" id="W8KL48"/>
<evidence type="ECO:0000259" key="1">
    <source>
        <dbReference type="PROSITE" id="PS51725"/>
    </source>
</evidence>
<keyword evidence="2" id="KW-0503">Monooxygenase</keyword>
<dbReference type="PANTHER" id="PTHR34474">
    <property type="entry name" value="SIGNAL TRANSDUCTION PROTEIN TRAP"/>
    <property type="match status" value="1"/>
</dbReference>
<keyword evidence="2" id="KW-0560">Oxidoreductase</keyword>
<dbReference type="HOGENOM" id="CLU_141544_0_0_6"/>
<keyword evidence="3" id="KW-1185">Reference proteome</keyword>
<evidence type="ECO:0000313" key="3">
    <source>
        <dbReference type="Proteomes" id="UP000019442"/>
    </source>
</evidence>
<dbReference type="SUPFAM" id="SSF54909">
    <property type="entry name" value="Dimeric alpha+beta barrel"/>
    <property type="match status" value="1"/>
</dbReference>
<dbReference type="Pfam" id="PF03992">
    <property type="entry name" value="ABM"/>
    <property type="match status" value="1"/>
</dbReference>
<dbReference type="RefSeq" id="WP_025282396.1">
    <property type="nucleotide sequence ID" value="NZ_CP007268.1"/>
</dbReference>
<proteinExistence type="predicted"/>
<dbReference type="OrthoDB" id="9798115at2"/>
<evidence type="ECO:0000313" key="2">
    <source>
        <dbReference type="EMBL" id="AHK79898.1"/>
    </source>
</evidence>
<dbReference type="KEGG" id="hhc:M911_12865"/>
<organism evidence="2 3">
    <name type="scientific">Ectothiorhodospira haloalkaliphila</name>
    <dbReference type="NCBI Taxonomy" id="421628"/>
    <lineage>
        <taxon>Bacteria</taxon>
        <taxon>Pseudomonadati</taxon>
        <taxon>Pseudomonadota</taxon>
        <taxon>Gammaproteobacteria</taxon>
        <taxon>Chromatiales</taxon>
        <taxon>Ectothiorhodospiraceae</taxon>
        <taxon>Ectothiorhodospira</taxon>
    </lineage>
</organism>
<dbReference type="InterPro" id="IPR011008">
    <property type="entry name" value="Dimeric_a/b-barrel"/>
</dbReference>
<name>W8KL48_9GAMM</name>
<dbReference type="PROSITE" id="PS51725">
    <property type="entry name" value="ABM"/>
    <property type="match status" value="1"/>
</dbReference>
<dbReference type="Gene3D" id="3.30.70.100">
    <property type="match status" value="1"/>
</dbReference>
<dbReference type="EMBL" id="CP007268">
    <property type="protein sequence ID" value="AHK79898.1"/>
    <property type="molecule type" value="Genomic_DNA"/>
</dbReference>
<reference evidence="2 3" key="1">
    <citation type="journal article" date="2014" name="J Genomics">
        <title>Draft Genome Sequence of the Extremely Halophilic Phototrophic Purple Sulfur Bacterium Halorhodospira halochloris.</title>
        <authorList>
            <person name="Singh K.S."/>
            <person name="Kirksey J."/>
            <person name="Hoff W.D."/>
            <person name="Deole R."/>
        </authorList>
    </citation>
    <scope>NUCLEOTIDE SEQUENCE [LARGE SCALE GENOMIC DNA]</scope>
    <source>
        <strain evidence="2 3">A</strain>
    </source>
</reference>
<gene>
    <name evidence="2" type="ORF">M911_12865</name>
</gene>
<sequence>MMIAMNRFKVRHGHETEFEEIWEGRESRLKGVPGFIEFKVLRGASFDDHTLYSTHTLWTSLGDFEAWTQSDAFREAHRSAGSRSHIYLTGPHLECFEVLQSMAADT</sequence>
<dbReference type="PANTHER" id="PTHR34474:SF2">
    <property type="entry name" value="SIGNAL TRANSDUCTION PROTEIN TRAP"/>
    <property type="match status" value="1"/>
</dbReference>
<protein>
    <submittedName>
        <fullName evidence="2">Antibiotic biosynthesis monooxygenase</fullName>
    </submittedName>
</protein>
<dbReference type="InterPro" id="IPR007138">
    <property type="entry name" value="ABM_dom"/>
</dbReference>
<dbReference type="InterPro" id="IPR050404">
    <property type="entry name" value="Heme-degrading_MO"/>
</dbReference>
<accession>W8KL48</accession>
<feature type="domain" description="ABM" evidence="1">
    <location>
        <begin position="2"/>
        <end position="96"/>
    </location>
</feature>
<dbReference type="GO" id="GO:0004497">
    <property type="term" value="F:monooxygenase activity"/>
    <property type="evidence" value="ECO:0007669"/>
    <property type="project" value="UniProtKB-KW"/>
</dbReference>